<dbReference type="Gene3D" id="3.40.1410.10">
    <property type="entry name" value="Chorismate lyase-like"/>
    <property type="match status" value="1"/>
</dbReference>
<dbReference type="Gene3D" id="1.10.10.10">
    <property type="entry name" value="Winged helix-like DNA-binding domain superfamily/Winged helix DNA-binding domain"/>
    <property type="match status" value="1"/>
</dbReference>
<dbReference type="InterPro" id="IPR000524">
    <property type="entry name" value="Tscrpt_reg_HTH_GntR"/>
</dbReference>
<feature type="domain" description="HTH gntR-type" evidence="4">
    <location>
        <begin position="19"/>
        <end position="87"/>
    </location>
</feature>
<dbReference type="PANTHER" id="PTHR44846:SF1">
    <property type="entry name" value="MANNOSYL-D-GLYCERATE TRANSPORT_METABOLISM SYSTEM REPRESSOR MNGR-RELATED"/>
    <property type="match status" value="1"/>
</dbReference>
<organism evidence="5 6">
    <name type="scientific">Glaciecola siphonariae</name>
    <dbReference type="NCBI Taxonomy" id="521012"/>
    <lineage>
        <taxon>Bacteria</taxon>
        <taxon>Pseudomonadati</taxon>
        <taxon>Pseudomonadota</taxon>
        <taxon>Gammaproteobacteria</taxon>
        <taxon>Alteromonadales</taxon>
        <taxon>Alteromonadaceae</taxon>
        <taxon>Glaciecola</taxon>
    </lineage>
</organism>
<reference evidence="6" key="1">
    <citation type="journal article" date="2019" name="Int. J. Syst. Evol. Microbiol.">
        <title>The Global Catalogue of Microorganisms (GCM) 10K type strain sequencing project: providing services to taxonomists for standard genome sequencing and annotation.</title>
        <authorList>
            <consortium name="The Broad Institute Genomics Platform"/>
            <consortium name="The Broad Institute Genome Sequencing Center for Infectious Disease"/>
            <person name="Wu L."/>
            <person name="Ma J."/>
        </authorList>
    </citation>
    <scope>NUCLEOTIDE SEQUENCE [LARGE SCALE GENOMIC DNA]</scope>
    <source>
        <strain evidence="6">KACC 12507</strain>
    </source>
</reference>
<evidence type="ECO:0000256" key="3">
    <source>
        <dbReference type="ARBA" id="ARBA00023163"/>
    </source>
</evidence>
<dbReference type="InterPro" id="IPR036390">
    <property type="entry name" value="WH_DNA-bd_sf"/>
</dbReference>
<dbReference type="PROSITE" id="PS50949">
    <property type="entry name" value="HTH_GNTR"/>
    <property type="match status" value="1"/>
</dbReference>
<dbReference type="SMART" id="SM00345">
    <property type="entry name" value="HTH_GNTR"/>
    <property type="match status" value="1"/>
</dbReference>
<dbReference type="InterPro" id="IPR028978">
    <property type="entry name" value="Chorismate_lyase_/UTRA_dom_sf"/>
</dbReference>
<gene>
    <name evidence="5" type="ORF">ACFO4O_14450</name>
</gene>
<dbReference type="InterPro" id="IPR050679">
    <property type="entry name" value="Bact_HTH_transcr_reg"/>
</dbReference>
<accession>A0ABV9LXT1</accession>
<keyword evidence="1" id="KW-0805">Transcription regulation</keyword>
<keyword evidence="2" id="KW-0238">DNA-binding</keyword>
<evidence type="ECO:0000256" key="2">
    <source>
        <dbReference type="ARBA" id="ARBA00023125"/>
    </source>
</evidence>
<dbReference type="PANTHER" id="PTHR44846">
    <property type="entry name" value="MANNOSYL-D-GLYCERATE TRANSPORT/METABOLISM SYSTEM REPRESSOR MNGR-RELATED"/>
    <property type="match status" value="1"/>
</dbReference>
<comment type="caution">
    <text evidence="5">The sequence shown here is derived from an EMBL/GenBank/DDBJ whole genome shotgun (WGS) entry which is preliminary data.</text>
</comment>
<dbReference type="InterPro" id="IPR036388">
    <property type="entry name" value="WH-like_DNA-bd_sf"/>
</dbReference>
<evidence type="ECO:0000313" key="6">
    <source>
        <dbReference type="Proteomes" id="UP001595897"/>
    </source>
</evidence>
<dbReference type="SMART" id="SM00866">
    <property type="entry name" value="UTRA"/>
    <property type="match status" value="1"/>
</dbReference>
<protein>
    <submittedName>
        <fullName evidence="5">GntR family transcriptional regulator</fullName>
    </submittedName>
</protein>
<dbReference type="PRINTS" id="PR00035">
    <property type="entry name" value="HTHGNTR"/>
</dbReference>
<dbReference type="Pfam" id="PF00392">
    <property type="entry name" value="GntR"/>
    <property type="match status" value="1"/>
</dbReference>
<dbReference type="Pfam" id="PF07702">
    <property type="entry name" value="UTRA"/>
    <property type="match status" value="1"/>
</dbReference>
<dbReference type="CDD" id="cd07377">
    <property type="entry name" value="WHTH_GntR"/>
    <property type="match status" value="1"/>
</dbReference>
<dbReference type="SUPFAM" id="SSF64288">
    <property type="entry name" value="Chorismate lyase-like"/>
    <property type="match status" value="1"/>
</dbReference>
<name>A0ABV9LXT1_9ALTE</name>
<keyword evidence="3" id="KW-0804">Transcription</keyword>
<sequence>MIIKDALLQQIGGDWNRSTPLYQQLANDLRKIILTGEVTSGDAIPSERLLREKTGASRVTVRKAIDQLIDEGLLFRRQGSGTFISNRIEHKGEDLSGFTDEMRNLGVAPSSIWLAKTHAQATPQEASALRLPECSEVCRLGRIRLSNNTPMGIENAIIPAKFLPNLDDISDSLYHALNNNGCAPVNGLQKVTASVASPTEAGLLSIKEGDAVLRIERYTFLQDDTPLEFTRSVYRGDKYVFTSKLQNFKRGW</sequence>
<dbReference type="EMBL" id="JBHSGU010000009">
    <property type="protein sequence ID" value="MFC4701367.1"/>
    <property type="molecule type" value="Genomic_DNA"/>
</dbReference>
<dbReference type="RefSeq" id="WP_382409784.1">
    <property type="nucleotide sequence ID" value="NZ_JBHSGU010000009.1"/>
</dbReference>
<dbReference type="Proteomes" id="UP001595897">
    <property type="component" value="Unassembled WGS sequence"/>
</dbReference>
<dbReference type="InterPro" id="IPR011663">
    <property type="entry name" value="UTRA"/>
</dbReference>
<keyword evidence="6" id="KW-1185">Reference proteome</keyword>
<evidence type="ECO:0000313" key="5">
    <source>
        <dbReference type="EMBL" id="MFC4701367.1"/>
    </source>
</evidence>
<dbReference type="SUPFAM" id="SSF46785">
    <property type="entry name" value="Winged helix' DNA-binding domain"/>
    <property type="match status" value="1"/>
</dbReference>
<evidence type="ECO:0000259" key="4">
    <source>
        <dbReference type="PROSITE" id="PS50949"/>
    </source>
</evidence>
<proteinExistence type="predicted"/>
<evidence type="ECO:0000256" key="1">
    <source>
        <dbReference type="ARBA" id="ARBA00023015"/>
    </source>
</evidence>